<sequence length="96" mass="10473">MSHLSSFFFAEMTWLGSVSLFVLALATSTGHLVPTQSAHTRVFIILATDAGRCWNSLSAGLTRHYSVLSGSSTSTSVINFSLRCRYRHGGSNRVFT</sequence>
<organism evidence="2 3">
    <name type="scientific">Colletotrichum phormii</name>
    <dbReference type="NCBI Taxonomy" id="359342"/>
    <lineage>
        <taxon>Eukaryota</taxon>
        <taxon>Fungi</taxon>
        <taxon>Dikarya</taxon>
        <taxon>Ascomycota</taxon>
        <taxon>Pezizomycotina</taxon>
        <taxon>Sordariomycetes</taxon>
        <taxon>Hypocreomycetidae</taxon>
        <taxon>Glomerellales</taxon>
        <taxon>Glomerellaceae</taxon>
        <taxon>Colletotrichum</taxon>
        <taxon>Colletotrichum acutatum species complex</taxon>
    </lineage>
</organism>
<evidence type="ECO:0000313" key="3">
    <source>
        <dbReference type="Proteomes" id="UP001243989"/>
    </source>
</evidence>
<dbReference type="AlphaFoldDB" id="A0AAJ0EJD3"/>
<keyword evidence="1" id="KW-0732">Signal</keyword>
<dbReference type="EMBL" id="JAHMHQ010000001">
    <property type="protein sequence ID" value="KAK1655170.1"/>
    <property type="molecule type" value="Genomic_DNA"/>
</dbReference>
<dbReference type="Proteomes" id="UP001243989">
    <property type="component" value="Unassembled WGS sequence"/>
</dbReference>
<name>A0AAJ0EJD3_9PEZI</name>
<accession>A0AAJ0EJD3</accession>
<evidence type="ECO:0000256" key="1">
    <source>
        <dbReference type="SAM" id="SignalP"/>
    </source>
</evidence>
<gene>
    <name evidence="2" type="ORF">BDP81DRAFT_412149</name>
</gene>
<feature type="signal peptide" evidence="1">
    <location>
        <begin position="1"/>
        <end position="26"/>
    </location>
</feature>
<dbReference type="GeneID" id="85474054"/>
<dbReference type="RefSeq" id="XP_060451214.1">
    <property type="nucleotide sequence ID" value="XM_060589192.1"/>
</dbReference>
<evidence type="ECO:0008006" key="4">
    <source>
        <dbReference type="Google" id="ProtNLM"/>
    </source>
</evidence>
<proteinExistence type="predicted"/>
<reference evidence="2" key="1">
    <citation type="submission" date="2021-06" db="EMBL/GenBank/DDBJ databases">
        <title>Comparative genomics, transcriptomics and evolutionary studies reveal genomic signatures of adaptation to plant cell wall in hemibiotrophic fungi.</title>
        <authorList>
            <consortium name="DOE Joint Genome Institute"/>
            <person name="Baroncelli R."/>
            <person name="Diaz J.F."/>
            <person name="Benocci T."/>
            <person name="Peng M."/>
            <person name="Battaglia E."/>
            <person name="Haridas S."/>
            <person name="Andreopoulos W."/>
            <person name="Labutti K."/>
            <person name="Pangilinan J."/>
            <person name="Floch G.L."/>
            <person name="Makela M.R."/>
            <person name="Henrissat B."/>
            <person name="Grigoriev I.V."/>
            <person name="Crouch J.A."/>
            <person name="De Vries R.P."/>
            <person name="Sukno S.A."/>
            <person name="Thon M.R."/>
        </authorList>
    </citation>
    <scope>NUCLEOTIDE SEQUENCE</scope>
    <source>
        <strain evidence="2">CBS 102054</strain>
    </source>
</reference>
<comment type="caution">
    <text evidence="2">The sequence shown here is derived from an EMBL/GenBank/DDBJ whole genome shotgun (WGS) entry which is preliminary data.</text>
</comment>
<evidence type="ECO:0000313" key="2">
    <source>
        <dbReference type="EMBL" id="KAK1655170.1"/>
    </source>
</evidence>
<protein>
    <recommendedName>
        <fullName evidence="4">Secreted protein</fullName>
    </recommendedName>
</protein>
<keyword evidence="3" id="KW-1185">Reference proteome</keyword>
<feature type="chain" id="PRO_5042592766" description="Secreted protein" evidence="1">
    <location>
        <begin position="27"/>
        <end position="96"/>
    </location>
</feature>